<dbReference type="PANTHER" id="PTHR31099:SF28">
    <property type="entry name" value="F5J5.12"/>
    <property type="match status" value="1"/>
</dbReference>
<dbReference type="PANTHER" id="PTHR31099">
    <property type="entry name" value="OS06G0165300 PROTEIN"/>
    <property type="match status" value="1"/>
</dbReference>
<dbReference type="InterPro" id="IPR007321">
    <property type="entry name" value="Transposase_28"/>
</dbReference>
<dbReference type="Pfam" id="PF04195">
    <property type="entry name" value="Transposase_28"/>
    <property type="match status" value="1"/>
</dbReference>
<dbReference type="EMBL" id="CM029043">
    <property type="protein sequence ID" value="KAG2609775.1"/>
    <property type="molecule type" value="Genomic_DNA"/>
</dbReference>
<feature type="compositionally biased region" description="Low complexity" evidence="2">
    <location>
        <begin position="327"/>
        <end position="339"/>
    </location>
</feature>
<feature type="region of interest" description="Disordered" evidence="2">
    <location>
        <begin position="277"/>
        <end position="370"/>
    </location>
</feature>
<evidence type="ECO:0000313" key="5">
    <source>
        <dbReference type="Proteomes" id="UP000823388"/>
    </source>
</evidence>
<feature type="region of interest" description="Disordered" evidence="2">
    <location>
        <begin position="237"/>
        <end position="264"/>
    </location>
</feature>
<proteinExistence type="predicted"/>
<feature type="compositionally biased region" description="Basic and acidic residues" evidence="2">
    <location>
        <begin position="303"/>
        <end position="326"/>
    </location>
</feature>
<keyword evidence="5" id="KW-1185">Reference proteome</keyword>
<gene>
    <name evidence="4" type="ORF">PVAP13_4KG087600</name>
</gene>
<organism evidence="4 5">
    <name type="scientific">Panicum virgatum</name>
    <name type="common">Blackwell switchgrass</name>
    <dbReference type="NCBI Taxonomy" id="38727"/>
    <lineage>
        <taxon>Eukaryota</taxon>
        <taxon>Viridiplantae</taxon>
        <taxon>Streptophyta</taxon>
        <taxon>Embryophyta</taxon>
        <taxon>Tracheophyta</taxon>
        <taxon>Spermatophyta</taxon>
        <taxon>Magnoliopsida</taxon>
        <taxon>Liliopsida</taxon>
        <taxon>Poales</taxon>
        <taxon>Poaceae</taxon>
        <taxon>PACMAD clade</taxon>
        <taxon>Panicoideae</taxon>
        <taxon>Panicodae</taxon>
        <taxon>Paniceae</taxon>
        <taxon>Panicinae</taxon>
        <taxon>Panicum</taxon>
        <taxon>Panicum sect. Hiantes</taxon>
    </lineage>
</organism>
<accession>A0A8T0TKZ0</accession>
<feature type="domain" description="Transposase (putative) gypsy type" evidence="3">
    <location>
        <begin position="134"/>
        <end position="173"/>
    </location>
</feature>
<dbReference type="Proteomes" id="UP000823388">
    <property type="component" value="Chromosome 4K"/>
</dbReference>
<name>A0A8T0TKZ0_PANVG</name>
<evidence type="ECO:0000256" key="1">
    <source>
        <dbReference type="SAM" id="Coils"/>
    </source>
</evidence>
<sequence>MPSSASSSSSSSLCIIGASSSPIRADPIRARAPDATGGGGALSRPVTERFASSFLTQVSLDALCRKDGVPERYSAILPAGHHRACSPPPPGSVCVYTHALEAGMRVPLHGFFCEALAHFGVAVSNNLDMAAPTVAPSQITPNGWRVMTGFLVLSHLAGVPPSLAVFRHFFSLCAHKLKGWSPTPWPCPVKWGEPSKISTAEPVLTREEKSLADKLLRVHSAAVDLKTCLSESNLAAAMATGSPRPPPSPPSPLTASSAKGMDPSVYDMMNSLRAAKAAQASGEKVTVKTEAGSDTPLSGTKRKLADDAAKQGLPRHEPSTPLDHARGSSSGAAPPGFSAQRTSRSSVRDHDPISRQPRHTPDLPDGGGAAGWEAARRMLQSIVAPPRERAFSLAKPSEVIESSYNAMVEAANCVSFSLGYALELEGKLAARVREAGSLQRELAEAKAELAAAREASAAEARSAREAAVEYLGSTEHVLQLAEHALAGYERGMEHMKRAALRRYPHLDPEQLVVPPDGGGLL</sequence>
<comment type="caution">
    <text evidence="4">The sequence shown here is derived from an EMBL/GenBank/DDBJ whole genome shotgun (WGS) entry which is preliminary data.</text>
</comment>
<evidence type="ECO:0000256" key="2">
    <source>
        <dbReference type="SAM" id="MobiDB-lite"/>
    </source>
</evidence>
<feature type="coiled-coil region" evidence="1">
    <location>
        <begin position="428"/>
        <end position="455"/>
    </location>
</feature>
<evidence type="ECO:0000313" key="4">
    <source>
        <dbReference type="EMBL" id="KAG2609775.1"/>
    </source>
</evidence>
<feature type="compositionally biased region" description="Pro residues" evidence="2">
    <location>
        <begin position="243"/>
        <end position="252"/>
    </location>
</feature>
<protein>
    <recommendedName>
        <fullName evidence="3">Transposase (putative) gypsy type domain-containing protein</fullName>
    </recommendedName>
</protein>
<keyword evidence="1" id="KW-0175">Coiled coil</keyword>
<reference evidence="4" key="1">
    <citation type="submission" date="2020-05" db="EMBL/GenBank/DDBJ databases">
        <title>WGS assembly of Panicum virgatum.</title>
        <authorList>
            <person name="Lovell J.T."/>
            <person name="Jenkins J."/>
            <person name="Shu S."/>
            <person name="Juenger T.E."/>
            <person name="Schmutz J."/>
        </authorList>
    </citation>
    <scope>NUCLEOTIDE SEQUENCE</scope>
    <source>
        <strain evidence="4">AP13</strain>
    </source>
</reference>
<evidence type="ECO:0000259" key="3">
    <source>
        <dbReference type="Pfam" id="PF04195"/>
    </source>
</evidence>
<dbReference type="AlphaFoldDB" id="A0A8T0TKZ0"/>